<dbReference type="Pfam" id="PF01028">
    <property type="entry name" value="Topoisom_I"/>
    <property type="match status" value="1"/>
</dbReference>
<dbReference type="InterPro" id="IPR011010">
    <property type="entry name" value="DNA_brk_join_enz"/>
</dbReference>
<dbReference type="EMBL" id="BLLK01000051">
    <property type="protein sequence ID" value="GFH55839.1"/>
    <property type="molecule type" value="Genomic_DNA"/>
</dbReference>
<keyword evidence="7 9" id="KW-0413">Isomerase</keyword>
<dbReference type="InterPro" id="IPR036202">
    <property type="entry name" value="TopoI_DNA-bd_euk_N_sf"/>
</dbReference>
<dbReference type="InterPro" id="IPR025834">
    <property type="entry name" value="TopoI_C_dom"/>
</dbReference>
<evidence type="ECO:0000256" key="1">
    <source>
        <dbReference type="ARBA" id="ARBA00000213"/>
    </source>
</evidence>
<sequence>MSSESDSDFEFEDDKPVASAKKKKSTAKPDKVSSSSSNKNGKKKKRERDLDDSDDDFQSKPKPKKKVKTEKTATKAKKKTPAKKTAAPKKLKKLEKADRIAHAMQSFLWWDAPEPPEGCQWSTMEHAGVSFTEPYEPHGVKLIYDGKELDLSPAEEEAATLFASVDPEGMHLGNPKTAPIFIKNYFTDFKALVNKKHGIKSFEKCDFSKIRKHLDEQKLVKKAITDEQRKLNKEEKNKSLFKFGYALVDGHIEKVGNYNMEPPAAFRGRGEHPKMGKLKVRVFPEQVALNFSECAPVPRCDVPGHAWGELQHDPQVQWLARWTENINNSVKYMQLSAQSSFKGKSDRAKYSKAALLCGNIDKIRASYKKKLVSKKIEDRQLATAMWVIDRLALRVGGEKDTEEEADTVGCCSLRVEHLHFDPNGEGEGNKEIELEFLGKDSMLFKQTINFGAEMYTENNGMGEQVYENFVKFCKKKKKDEEVFDSLTPTILNAHLKEIMDGLTAKVFRTYNASKTLQDELRKAEQKSHWKRLTATEKVVEYNNANREVAILCNHQKTVSKAQETALETIGEKITTLKKQRNVLKKILKVLNGGKESEIKQIPLKKDEKKEKEKIEKLVIKAKKLKDEAKTKEEKIAATKFDEETKEKKRGLTQMKFEQAHLWEKTPSKDQVVKKIKSWGEKITKAELNLKHKDDNKEVSLGTSRINYMDPRITVAWCKRNEVPIEKVFSKTLRDKFNWAAAVPPDWEFNAEVGLRGY</sequence>
<evidence type="ECO:0000256" key="8">
    <source>
        <dbReference type="ARBA" id="ARBA00033297"/>
    </source>
</evidence>
<dbReference type="EC" id="5.6.2.1" evidence="3"/>
<organism evidence="13 14">
    <name type="scientific">Chaetoceros tenuissimus</name>
    <dbReference type="NCBI Taxonomy" id="426638"/>
    <lineage>
        <taxon>Eukaryota</taxon>
        <taxon>Sar</taxon>
        <taxon>Stramenopiles</taxon>
        <taxon>Ochrophyta</taxon>
        <taxon>Bacillariophyta</taxon>
        <taxon>Coscinodiscophyceae</taxon>
        <taxon>Chaetocerotophycidae</taxon>
        <taxon>Chaetocerotales</taxon>
        <taxon>Chaetocerotaceae</taxon>
        <taxon>Chaetoceros</taxon>
    </lineage>
</organism>
<dbReference type="GO" id="GO:0007059">
    <property type="term" value="P:chromosome segregation"/>
    <property type="evidence" value="ECO:0007669"/>
    <property type="project" value="TreeGrafter"/>
</dbReference>
<dbReference type="GO" id="GO:0005730">
    <property type="term" value="C:nucleolus"/>
    <property type="evidence" value="ECO:0007669"/>
    <property type="project" value="TreeGrafter"/>
</dbReference>
<evidence type="ECO:0000313" key="13">
    <source>
        <dbReference type="EMBL" id="GFH55839.1"/>
    </source>
</evidence>
<dbReference type="InterPro" id="IPR001631">
    <property type="entry name" value="TopoI"/>
</dbReference>
<dbReference type="PROSITE" id="PS52038">
    <property type="entry name" value="TOPO_IB_2"/>
    <property type="match status" value="1"/>
</dbReference>
<dbReference type="Gene3D" id="1.10.132.10">
    <property type="match status" value="1"/>
</dbReference>
<feature type="domain" description="DNA topoisomerase I eukaryotic-type" evidence="12">
    <location>
        <begin position="265"/>
        <end position="721"/>
    </location>
</feature>
<dbReference type="AlphaFoldDB" id="A0AAD3D187"/>
<protein>
    <recommendedName>
        <fullName evidence="4">DNA topoisomerase 1</fullName>
        <ecNumber evidence="3">5.6.2.1</ecNumber>
    </recommendedName>
    <alternativeName>
        <fullName evidence="8">DNA topoisomerase I</fullName>
    </alternativeName>
</protein>
<dbReference type="SUPFAM" id="SSF56349">
    <property type="entry name" value="DNA breaking-rejoining enzymes"/>
    <property type="match status" value="1"/>
</dbReference>
<accession>A0AAD3D187</accession>
<comment type="catalytic activity">
    <reaction evidence="1 9">
        <text>ATP-independent breakage of single-stranded DNA, followed by passage and rejoining.</text>
        <dbReference type="EC" id="5.6.2.1"/>
    </reaction>
</comment>
<dbReference type="SMART" id="SM00435">
    <property type="entry name" value="TOPEUc"/>
    <property type="match status" value="1"/>
</dbReference>
<evidence type="ECO:0000256" key="7">
    <source>
        <dbReference type="ARBA" id="ARBA00023235"/>
    </source>
</evidence>
<keyword evidence="14" id="KW-1185">Reference proteome</keyword>
<dbReference type="Pfam" id="PF14370">
    <property type="entry name" value="Topo_C_assoc"/>
    <property type="match status" value="1"/>
</dbReference>
<dbReference type="InterPro" id="IPR014711">
    <property type="entry name" value="TopoI_cat_a-hlx-sub_euk"/>
</dbReference>
<dbReference type="InterPro" id="IPR013500">
    <property type="entry name" value="TopoI_cat_euk"/>
</dbReference>
<gene>
    <name evidence="13" type="ORF">CTEN210_12315</name>
</gene>
<evidence type="ECO:0000259" key="12">
    <source>
        <dbReference type="SMART" id="SM00435"/>
    </source>
</evidence>
<dbReference type="Proteomes" id="UP001054902">
    <property type="component" value="Unassembled WGS sequence"/>
</dbReference>
<keyword evidence="5 9" id="KW-0799">Topoisomerase</keyword>
<feature type="compositionally biased region" description="Acidic residues" evidence="11">
    <location>
        <begin position="1"/>
        <end position="13"/>
    </location>
</feature>
<dbReference type="InterPro" id="IPR008336">
    <property type="entry name" value="TopoI_DNA-bd_euk"/>
</dbReference>
<feature type="region of interest" description="Disordered" evidence="11">
    <location>
        <begin position="1"/>
        <end position="93"/>
    </location>
</feature>
<dbReference type="PRINTS" id="PR00416">
    <property type="entry name" value="EUTPISMRASEI"/>
</dbReference>
<dbReference type="GO" id="GO:0006265">
    <property type="term" value="P:DNA topological change"/>
    <property type="evidence" value="ECO:0007669"/>
    <property type="project" value="UniProtKB-UniRule"/>
</dbReference>
<dbReference type="Gene3D" id="1.10.10.41">
    <property type="entry name" value="Yeast DNA topoisomerase - domain 1"/>
    <property type="match status" value="1"/>
</dbReference>
<evidence type="ECO:0000256" key="4">
    <source>
        <dbReference type="ARBA" id="ARBA00019632"/>
    </source>
</evidence>
<proteinExistence type="inferred from homology"/>
<dbReference type="InterPro" id="IPR051062">
    <property type="entry name" value="Topoisomerase_IB"/>
</dbReference>
<evidence type="ECO:0000256" key="11">
    <source>
        <dbReference type="SAM" id="MobiDB-lite"/>
    </source>
</evidence>
<evidence type="ECO:0000313" key="14">
    <source>
        <dbReference type="Proteomes" id="UP001054902"/>
    </source>
</evidence>
<evidence type="ECO:0000256" key="2">
    <source>
        <dbReference type="ARBA" id="ARBA00006645"/>
    </source>
</evidence>
<dbReference type="InterPro" id="IPR013030">
    <property type="entry name" value="DNA_topo_DNA_db_N_dom2"/>
</dbReference>
<dbReference type="Pfam" id="PF02919">
    <property type="entry name" value="Topoisom_I_N"/>
    <property type="match status" value="1"/>
</dbReference>
<dbReference type="InterPro" id="IPR014727">
    <property type="entry name" value="TopoI_cat_a/b-sub_euk"/>
</dbReference>
<dbReference type="InterPro" id="IPR013034">
    <property type="entry name" value="DNA_topo_DNA_db_N_dom1"/>
</dbReference>
<dbReference type="GO" id="GO:0006260">
    <property type="term" value="P:DNA replication"/>
    <property type="evidence" value="ECO:0007669"/>
    <property type="project" value="TreeGrafter"/>
</dbReference>
<dbReference type="InterPro" id="IPR013499">
    <property type="entry name" value="TopoI_euk"/>
</dbReference>
<evidence type="ECO:0000256" key="3">
    <source>
        <dbReference type="ARBA" id="ARBA00012891"/>
    </source>
</evidence>
<dbReference type="PANTHER" id="PTHR10290:SF3">
    <property type="entry name" value="DNA TOPOISOMERASE 1"/>
    <property type="match status" value="1"/>
</dbReference>
<keyword evidence="6 9" id="KW-0238">DNA-binding</keyword>
<keyword evidence="10" id="KW-0175">Coiled coil</keyword>
<comment type="caution">
    <text evidence="13">The sequence shown here is derived from an EMBL/GenBank/DDBJ whole genome shotgun (WGS) entry which is preliminary data.</text>
</comment>
<reference evidence="13 14" key="1">
    <citation type="journal article" date="2021" name="Sci. Rep.">
        <title>The genome of the diatom Chaetoceros tenuissimus carries an ancient integrated fragment of an extant virus.</title>
        <authorList>
            <person name="Hongo Y."/>
            <person name="Kimura K."/>
            <person name="Takaki Y."/>
            <person name="Yoshida Y."/>
            <person name="Baba S."/>
            <person name="Kobayashi G."/>
            <person name="Nagasaki K."/>
            <person name="Hano T."/>
            <person name="Tomaru Y."/>
        </authorList>
    </citation>
    <scope>NUCLEOTIDE SEQUENCE [LARGE SCALE GENOMIC DNA]</scope>
    <source>
        <strain evidence="13 14">NIES-3715</strain>
    </source>
</reference>
<comment type="similarity">
    <text evidence="2 9">Belongs to the type IB topoisomerase family.</text>
</comment>
<feature type="coiled-coil region" evidence="10">
    <location>
        <begin position="604"/>
        <end position="641"/>
    </location>
</feature>
<name>A0AAD3D187_9STRA</name>
<feature type="active site" description="O-(3'-phospho-DNA)-tyrosine intermediate" evidence="9">
    <location>
        <position position="707"/>
    </location>
</feature>
<dbReference type="Gene3D" id="3.90.15.10">
    <property type="entry name" value="Topoisomerase I, Chain A, domain 3"/>
    <property type="match status" value="1"/>
</dbReference>
<evidence type="ECO:0000256" key="5">
    <source>
        <dbReference type="ARBA" id="ARBA00023029"/>
    </source>
</evidence>
<dbReference type="PANTHER" id="PTHR10290">
    <property type="entry name" value="DNA TOPOISOMERASE I"/>
    <property type="match status" value="1"/>
</dbReference>
<dbReference type="GO" id="GO:0003917">
    <property type="term" value="F:DNA topoisomerase type I (single strand cut, ATP-independent) activity"/>
    <property type="evidence" value="ECO:0007669"/>
    <property type="project" value="UniProtKB-UniRule"/>
</dbReference>
<evidence type="ECO:0000256" key="6">
    <source>
        <dbReference type="ARBA" id="ARBA00023125"/>
    </source>
</evidence>
<dbReference type="SUPFAM" id="SSF56741">
    <property type="entry name" value="Eukaryotic DNA topoisomerase I, N-terminal DNA-binding fragment"/>
    <property type="match status" value="1"/>
</dbReference>
<dbReference type="GO" id="GO:0003677">
    <property type="term" value="F:DNA binding"/>
    <property type="evidence" value="ECO:0007669"/>
    <property type="project" value="UniProtKB-UniRule"/>
</dbReference>
<evidence type="ECO:0000256" key="10">
    <source>
        <dbReference type="SAM" id="Coils"/>
    </source>
</evidence>
<dbReference type="GO" id="GO:0005694">
    <property type="term" value="C:chromosome"/>
    <property type="evidence" value="ECO:0007669"/>
    <property type="project" value="InterPro"/>
</dbReference>
<feature type="compositionally biased region" description="Basic residues" evidence="11">
    <location>
        <begin position="61"/>
        <end position="93"/>
    </location>
</feature>
<evidence type="ECO:0000256" key="9">
    <source>
        <dbReference type="PROSITE-ProRule" id="PRU01382"/>
    </source>
</evidence>
<dbReference type="Gene3D" id="2.170.11.10">
    <property type="entry name" value="DNA Topoisomerase I, domain 2"/>
    <property type="match status" value="1"/>
</dbReference>